<dbReference type="PRINTS" id="PR00449">
    <property type="entry name" value="RASTRNSFRMNG"/>
</dbReference>
<evidence type="ECO:0000256" key="3">
    <source>
        <dbReference type="ARBA" id="ARBA00022614"/>
    </source>
</evidence>
<name>A0A0E3QNM9_METBA</name>
<evidence type="ECO:0000313" key="14">
    <source>
        <dbReference type="Proteomes" id="UP000033038"/>
    </source>
</evidence>
<evidence type="ECO:0000256" key="4">
    <source>
        <dbReference type="ARBA" id="ARBA00022679"/>
    </source>
</evidence>
<dbReference type="AlphaFoldDB" id="A0A0E3QNM9"/>
<dbReference type="InterPro" id="IPR055414">
    <property type="entry name" value="LRR_R13L4/SHOC2-like"/>
</dbReference>
<keyword evidence="2" id="KW-0723">Serine/threonine-protein kinase</keyword>
<evidence type="ECO:0000256" key="7">
    <source>
        <dbReference type="ARBA" id="ARBA00022777"/>
    </source>
</evidence>
<dbReference type="GO" id="GO:0005525">
    <property type="term" value="F:GTP binding"/>
    <property type="evidence" value="ECO:0007669"/>
    <property type="project" value="InterPro"/>
</dbReference>
<dbReference type="PATRIC" id="fig|1434109.4.peg.3156"/>
<evidence type="ECO:0000256" key="11">
    <source>
        <dbReference type="ARBA" id="ARBA00048679"/>
    </source>
</evidence>
<keyword evidence="3" id="KW-0433">Leucine-rich repeat</keyword>
<feature type="domain" description="Roc" evidence="12">
    <location>
        <begin position="315"/>
        <end position="480"/>
    </location>
</feature>
<dbReference type="Proteomes" id="UP000033038">
    <property type="component" value="Chromosome"/>
</dbReference>
<dbReference type="SMART" id="SM00365">
    <property type="entry name" value="LRR_SD22"/>
    <property type="match status" value="6"/>
</dbReference>
<evidence type="ECO:0000256" key="1">
    <source>
        <dbReference type="ARBA" id="ARBA00012513"/>
    </source>
</evidence>
<keyword evidence="6" id="KW-0547">Nucleotide-binding</keyword>
<dbReference type="EMBL" id="CP009526">
    <property type="protein sequence ID" value="AKB51693.1"/>
    <property type="molecule type" value="Genomic_DNA"/>
</dbReference>
<dbReference type="Pfam" id="PF25497">
    <property type="entry name" value="COR-B"/>
    <property type="match status" value="1"/>
</dbReference>
<dbReference type="PROSITE" id="PS51450">
    <property type="entry name" value="LRR"/>
    <property type="match status" value="8"/>
</dbReference>
<dbReference type="InterPro" id="IPR005225">
    <property type="entry name" value="Small_GTP-bd"/>
</dbReference>
<sequence length="863" mass="99538">MESNKTTDLIRRAQRNKVTALRLSYKNLTSLPPEISELKNFTKLYISYNQLTSLPPEISELKNLKQLDISYNQLTSLPPDISKLKNLTQLNIRNNQLTSLPPGISKLKNLKQLDISENQLTSLPSGITELKDLTQLSISKNQLTSLPPEISKLKNLKQLSISRNQLTSLPPEILELKSLTQINIYENQLTSLPHEISELKSLTQLSISGNQLTSLPSEIANLESLTQLDISRNQLTSLPLEITELKNLTQLDISSNKLTSLPPEILKLGIDIEWGNNSAEKGIFLEGNPLEKPPIEIVKQGREAVINYFKSLEGEKKPLNEVKVLLVGDGEAGKTSLLKRLLGEGFDGNEHQTQGINIKKWGFKDKDKEIKVNFWDFGGQEIMHATHQFFLSKRSLYILVLDSRRDEKAEYWLKHIRSFGGDSPVLVALNKIDENPSFELNRKFLQEKYPSIKGFFRISCKEDRGIEGFSQKLKKELLKVEHMQIEWAKSWFEVKTKLEKMSCNFITYEEYRNICLEENVGDKSSQNTLVDFLNDLGVIVHFKDISLLDTHVLEPKWITEGVYKIINSEILAKKKGVLRFSMLDEILEQKKEGDYYYPPERYGYIINLMKKFELCYSIDEETVLLPDLLAVPEPNFDFDSNEALKFFIEYDFLPRSIMPRFIVKMHRDIKDDLQWRTGVVLENKQFNSCAVIKSDNEAKRIYINVNGCQKRDYFSSILFNLREINRSFEKLKAIEKIPLPDESEIAVSYEHLVNLEEMGIDLFVPEGSKKKYRVSDLLGTVNNLSKQEELLKEILNILKKNNEDEKLEEIFKFLKKIADESDNEETLFRKLNKVIMLKPSVAGCGVDFNEAINLFFKRKRQKY</sequence>
<dbReference type="Gene3D" id="1.10.10.2200">
    <property type="match status" value="1"/>
</dbReference>
<evidence type="ECO:0000256" key="9">
    <source>
        <dbReference type="ARBA" id="ARBA00023134"/>
    </source>
</evidence>
<dbReference type="SUPFAM" id="SSF52540">
    <property type="entry name" value="P-loop containing nucleoside triphosphate hydrolases"/>
    <property type="match status" value="1"/>
</dbReference>
<dbReference type="SMART" id="SM00369">
    <property type="entry name" value="LRR_TYP"/>
    <property type="match status" value="9"/>
</dbReference>
<evidence type="ECO:0000313" key="13">
    <source>
        <dbReference type="EMBL" id="AKB51693.1"/>
    </source>
</evidence>
<dbReference type="Pfam" id="PF23598">
    <property type="entry name" value="LRR_14"/>
    <property type="match status" value="1"/>
</dbReference>
<keyword evidence="9" id="KW-0342">GTP-binding</keyword>
<organism evidence="13 14">
    <name type="scientific">Methanosarcina barkeri str. Wiesmoor</name>
    <dbReference type="NCBI Taxonomy" id="1434109"/>
    <lineage>
        <taxon>Archaea</taxon>
        <taxon>Methanobacteriati</taxon>
        <taxon>Methanobacteriota</taxon>
        <taxon>Stenosarchaea group</taxon>
        <taxon>Methanomicrobia</taxon>
        <taxon>Methanosarcinales</taxon>
        <taxon>Methanosarcinaceae</taxon>
        <taxon>Methanosarcina</taxon>
    </lineage>
</organism>
<dbReference type="Pfam" id="PF16095">
    <property type="entry name" value="COR-A"/>
    <property type="match status" value="1"/>
</dbReference>
<comment type="catalytic activity">
    <reaction evidence="10">
        <text>L-threonyl-[protein] + ATP = O-phospho-L-threonyl-[protein] + ADP + H(+)</text>
        <dbReference type="Rhea" id="RHEA:46608"/>
        <dbReference type="Rhea" id="RHEA-COMP:11060"/>
        <dbReference type="Rhea" id="RHEA-COMP:11605"/>
        <dbReference type="ChEBI" id="CHEBI:15378"/>
        <dbReference type="ChEBI" id="CHEBI:30013"/>
        <dbReference type="ChEBI" id="CHEBI:30616"/>
        <dbReference type="ChEBI" id="CHEBI:61977"/>
        <dbReference type="ChEBI" id="CHEBI:456216"/>
        <dbReference type="EC" id="2.7.11.1"/>
    </reaction>
</comment>
<keyword evidence="4" id="KW-0808">Transferase</keyword>
<reference evidence="13 14" key="1">
    <citation type="submission" date="2014-07" db="EMBL/GenBank/DDBJ databases">
        <title>Methanogenic archaea and the global carbon cycle.</title>
        <authorList>
            <person name="Henriksen J.R."/>
            <person name="Luke J."/>
            <person name="Reinhart S."/>
            <person name="Benedict M.N."/>
            <person name="Youngblut N.D."/>
            <person name="Metcalf M.E."/>
            <person name="Whitaker R.J."/>
            <person name="Metcalf W.W."/>
        </authorList>
    </citation>
    <scope>NUCLEOTIDE SEQUENCE [LARGE SCALE GENOMIC DNA]</scope>
    <source>
        <strain evidence="13 14">Wiesmoor</strain>
    </source>
</reference>
<dbReference type="SMR" id="A0A0E3QNM9"/>
<evidence type="ECO:0000256" key="6">
    <source>
        <dbReference type="ARBA" id="ARBA00022741"/>
    </source>
</evidence>
<proteinExistence type="predicted"/>
<dbReference type="PRINTS" id="PR00019">
    <property type="entry name" value="LEURICHRPT"/>
</dbReference>
<dbReference type="PANTHER" id="PTHR48051">
    <property type="match status" value="1"/>
</dbReference>
<evidence type="ECO:0000256" key="2">
    <source>
        <dbReference type="ARBA" id="ARBA00022527"/>
    </source>
</evidence>
<dbReference type="SMART" id="SM00364">
    <property type="entry name" value="LRR_BAC"/>
    <property type="match status" value="10"/>
</dbReference>
<dbReference type="GeneID" id="24823988"/>
<dbReference type="InterPro" id="IPR027417">
    <property type="entry name" value="P-loop_NTPase"/>
</dbReference>
<dbReference type="InterPro" id="IPR001611">
    <property type="entry name" value="Leu-rich_rpt"/>
</dbReference>
<dbReference type="GO" id="GO:0004674">
    <property type="term" value="F:protein serine/threonine kinase activity"/>
    <property type="evidence" value="ECO:0007669"/>
    <property type="project" value="UniProtKB-KW"/>
</dbReference>
<dbReference type="SMART" id="SM00175">
    <property type="entry name" value="RAB"/>
    <property type="match status" value="1"/>
</dbReference>
<dbReference type="KEGG" id="mbw:MSBRW_2440"/>
<dbReference type="InterPro" id="IPR025875">
    <property type="entry name" value="Leu-rich_rpt_4"/>
</dbReference>
<dbReference type="InterPro" id="IPR050216">
    <property type="entry name" value="LRR_domain-containing"/>
</dbReference>
<dbReference type="PANTHER" id="PTHR48051:SF54">
    <property type="entry name" value="LEUCINE-RICH REPEAT-CONTAINING PROTEIN"/>
    <property type="match status" value="1"/>
</dbReference>
<dbReference type="InterPro" id="IPR032171">
    <property type="entry name" value="COR-A"/>
</dbReference>
<dbReference type="Gene3D" id="1.10.10.10">
    <property type="entry name" value="Winged helix-like DNA-binding domain superfamily/Winged helix DNA-binding domain"/>
    <property type="match status" value="1"/>
</dbReference>
<dbReference type="RefSeq" id="WP_011307276.1">
    <property type="nucleotide sequence ID" value="NZ_CP009526.1"/>
</dbReference>
<accession>A0A0E3QNM9</accession>
<dbReference type="SUPFAM" id="SSF52058">
    <property type="entry name" value="L domain-like"/>
    <property type="match status" value="1"/>
</dbReference>
<dbReference type="HOGENOM" id="CLU_006878_0_0_2"/>
<dbReference type="Gene3D" id="3.40.50.300">
    <property type="entry name" value="P-loop containing nucleotide triphosphate hydrolases"/>
    <property type="match status" value="1"/>
</dbReference>
<evidence type="ECO:0000256" key="10">
    <source>
        <dbReference type="ARBA" id="ARBA00047899"/>
    </source>
</evidence>
<dbReference type="Pfam" id="PF08477">
    <property type="entry name" value="Roc"/>
    <property type="match status" value="1"/>
</dbReference>
<dbReference type="InterPro" id="IPR036388">
    <property type="entry name" value="WH-like_DNA-bd_sf"/>
</dbReference>
<comment type="catalytic activity">
    <reaction evidence="11">
        <text>L-seryl-[protein] + ATP = O-phospho-L-seryl-[protein] + ADP + H(+)</text>
        <dbReference type="Rhea" id="RHEA:17989"/>
        <dbReference type="Rhea" id="RHEA-COMP:9863"/>
        <dbReference type="Rhea" id="RHEA-COMP:11604"/>
        <dbReference type="ChEBI" id="CHEBI:15378"/>
        <dbReference type="ChEBI" id="CHEBI:29999"/>
        <dbReference type="ChEBI" id="CHEBI:30616"/>
        <dbReference type="ChEBI" id="CHEBI:83421"/>
        <dbReference type="ChEBI" id="CHEBI:456216"/>
        <dbReference type="EC" id="2.7.11.1"/>
    </reaction>
</comment>
<dbReference type="Pfam" id="PF12799">
    <property type="entry name" value="LRR_4"/>
    <property type="match status" value="1"/>
</dbReference>
<dbReference type="GO" id="GO:0005524">
    <property type="term" value="F:ATP binding"/>
    <property type="evidence" value="ECO:0007669"/>
    <property type="project" value="UniProtKB-KW"/>
</dbReference>
<keyword evidence="5" id="KW-0677">Repeat</keyword>
<dbReference type="NCBIfam" id="TIGR00231">
    <property type="entry name" value="small_GTP"/>
    <property type="match status" value="1"/>
</dbReference>
<evidence type="ECO:0000256" key="8">
    <source>
        <dbReference type="ARBA" id="ARBA00022840"/>
    </source>
</evidence>
<keyword evidence="8" id="KW-0067">ATP-binding</keyword>
<dbReference type="Pfam" id="PF00560">
    <property type="entry name" value="LRR_1"/>
    <property type="match status" value="1"/>
</dbReference>
<dbReference type="FunFam" id="3.80.10.10:FF:001164">
    <property type="entry name" value="GH01279p"/>
    <property type="match status" value="1"/>
</dbReference>
<gene>
    <name evidence="13" type="ORF">MSBRW_2440</name>
</gene>
<dbReference type="Gene3D" id="3.80.10.10">
    <property type="entry name" value="Ribonuclease Inhibitor"/>
    <property type="match status" value="1"/>
</dbReference>
<dbReference type="InterPro" id="IPR003591">
    <property type="entry name" value="Leu-rich_rpt_typical-subtyp"/>
</dbReference>
<dbReference type="Gene3D" id="3.30.310.200">
    <property type="match status" value="1"/>
</dbReference>
<dbReference type="GO" id="GO:0005737">
    <property type="term" value="C:cytoplasm"/>
    <property type="evidence" value="ECO:0007669"/>
    <property type="project" value="TreeGrafter"/>
</dbReference>
<dbReference type="InterPro" id="IPR057263">
    <property type="entry name" value="COR-B"/>
</dbReference>
<dbReference type="EC" id="2.7.11.1" evidence="1"/>
<evidence type="ECO:0000256" key="5">
    <source>
        <dbReference type="ARBA" id="ARBA00022737"/>
    </source>
</evidence>
<dbReference type="PROSITE" id="PS51424">
    <property type="entry name" value="ROC"/>
    <property type="match status" value="1"/>
</dbReference>
<protein>
    <recommendedName>
        <fullName evidence="1">non-specific serine/threonine protein kinase</fullName>
        <ecNumber evidence="1">2.7.11.1</ecNumber>
    </recommendedName>
</protein>
<dbReference type="InterPro" id="IPR032675">
    <property type="entry name" value="LRR_dom_sf"/>
</dbReference>
<evidence type="ECO:0000259" key="12">
    <source>
        <dbReference type="PROSITE" id="PS51424"/>
    </source>
</evidence>
<dbReference type="InterPro" id="IPR020859">
    <property type="entry name" value="ROC"/>
</dbReference>
<keyword evidence="7" id="KW-0418">Kinase</keyword>